<dbReference type="Pfam" id="PF01053">
    <property type="entry name" value="Cys_Met_Meta_PP"/>
    <property type="match status" value="1"/>
</dbReference>
<dbReference type="PROSITE" id="PS00868">
    <property type="entry name" value="CYS_MET_METAB_PP"/>
    <property type="match status" value="1"/>
</dbReference>
<name>A0A4R2RWX7_9FIRM</name>
<feature type="modified residue" description="N6-(pyridoxal phosphate)lysine" evidence="4">
    <location>
        <position position="194"/>
    </location>
</feature>
<sequence>MEMETLLAQAGNRRDPLTGSITCPVYQTATFAHPALGESTGYDYTRSGNPTRKALEEAIAQLEGGQRGLAFATGMAAITTVLSLFQPGDHLVLCQDIYGGTYRLMEKVFRPWGLTATYVNAVDGAIEAAVQPNTKAVFIETPTNPSGQVYDIAAVARCCRQRGLLLIVDNTFMSPYLQTPIAHGADIVVHSGTKYLGGHNDTLAGLVVAATAELGDRLYYYQNAVGAVIGPWDAWLILRGLKTLALRLDRAQENALVLAKWLAGHPAVEKVNYLGLDDHPGREIHFRQAKGAGAMVAFTVKEESKVPEVLARIQLISFAESLGGVETLLTFPAQQTHADIPEEIRAATGVNRRMLRLSVGIENVQDLIADLAGALAD</sequence>
<dbReference type="GO" id="GO:0019346">
    <property type="term" value="P:transsulfuration"/>
    <property type="evidence" value="ECO:0007669"/>
    <property type="project" value="InterPro"/>
</dbReference>
<dbReference type="InterPro" id="IPR015421">
    <property type="entry name" value="PyrdxlP-dep_Trfase_major"/>
</dbReference>
<evidence type="ECO:0000256" key="5">
    <source>
        <dbReference type="RuleBase" id="RU362118"/>
    </source>
</evidence>
<dbReference type="Gene3D" id="3.40.640.10">
    <property type="entry name" value="Type I PLP-dependent aspartate aminotransferase-like (Major domain)"/>
    <property type="match status" value="1"/>
</dbReference>
<dbReference type="InterPro" id="IPR015424">
    <property type="entry name" value="PyrdxlP-dep_Trfase"/>
</dbReference>
<reference evidence="6 7" key="1">
    <citation type="submission" date="2019-03" db="EMBL/GenBank/DDBJ databases">
        <title>Genomic Encyclopedia of Type Strains, Phase IV (KMG-IV): sequencing the most valuable type-strain genomes for metagenomic binning, comparative biology and taxonomic classification.</title>
        <authorList>
            <person name="Goeker M."/>
        </authorList>
    </citation>
    <scope>NUCLEOTIDE SEQUENCE [LARGE SCALE GENOMIC DNA]</scope>
    <source>
        <strain evidence="6 7">DSM 11170</strain>
    </source>
</reference>
<keyword evidence="3 4" id="KW-0663">Pyridoxal phosphate</keyword>
<dbReference type="Proteomes" id="UP000294813">
    <property type="component" value="Unassembled WGS sequence"/>
</dbReference>
<comment type="cofactor">
    <cofactor evidence="1 5">
        <name>pyridoxal 5'-phosphate</name>
        <dbReference type="ChEBI" id="CHEBI:597326"/>
    </cofactor>
</comment>
<dbReference type="FunFam" id="3.90.1150.10:FF:000070">
    <property type="entry name" value="Putative cystathionine gamma-synthase"/>
    <property type="match status" value="1"/>
</dbReference>
<evidence type="ECO:0000256" key="1">
    <source>
        <dbReference type="ARBA" id="ARBA00001933"/>
    </source>
</evidence>
<evidence type="ECO:0000256" key="4">
    <source>
        <dbReference type="PIRSR" id="PIRSR001434-2"/>
    </source>
</evidence>
<dbReference type="SUPFAM" id="SSF53383">
    <property type="entry name" value="PLP-dependent transferases"/>
    <property type="match status" value="1"/>
</dbReference>
<evidence type="ECO:0000313" key="7">
    <source>
        <dbReference type="Proteomes" id="UP000294813"/>
    </source>
</evidence>
<dbReference type="InterPro" id="IPR054542">
    <property type="entry name" value="Cys_met_metab_PP"/>
</dbReference>
<keyword evidence="7" id="KW-1185">Reference proteome</keyword>
<dbReference type="FunFam" id="3.40.640.10:FF:000009">
    <property type="entry name" value="Cystathionine gamma-synthase homolog"/>
    <property type="match status" value="1"/>
</dbReference>
<dbReference type="GO" id="GO:0005737">
    <property type="term" value="C:cytoplasm"/>
    <property type="evidence" value="ECO:0007669"/>
    <property type="project" value="TreeGrafter"/>
</dbReference>
<comment type="caution">
    <text evidence="6">The sequence shown here is derived from an EMBL/GenBank/DDBJ whole genome shotgun (WGS) entry which is preliminary data.</text>
</comment>
<dbReference type="CDD" id="cd00614">
    <property type="entry name" value="CGS_like"/>
    <property type="match status" value="1"/>
</dbReference>
<protein>
    <submittedName>
        <fullName evidence="6">Cysteine synthase /cystathionine gamma-synthase</fullName>
    </submittedName>
</protein>
<proteinExistence type="inferred from homology"/>
<gene>
    <name evidence="6" type="ORF">EDD73_101138</name>
</gene>
<dbReference type="PIRSF" id="PIRSF001434">
    <property type="entry name" value="CGS"/>
    <property type="match status" value="1"/>
</dbReference>
<dbReference type="GO" id="GO:0016846">
    <property type="term" value="F:carbon-sulfur lyase activity"/>
    <property type="evidence" value="ECO:0007669"/>
    <property type="project" value="TreeGrafter"/>
</dbReference>
<evidence type="ECO:0000256" key="3">
    <source>
        <dbReference type="ARBA" id="ARBA00022898"/>
    </source>
</evidence>
<dbReference type="OrthoDB" id="9780685at2"/>
<dbReference type="PANTHER" id="PTHR11808">
    <property type="entry name" value="TRANS-SULFURATION ENZYME FAMILY MEMBER"/>
    <property type="match status" value="1"/>
</dbReference>
<evidence type="ECO:0000313" key="6">
    <source>
        <dbReference type="EMBL" id="TCP68972.1"/>
    </source>
</evidence>
<comment type="similarity">
    <text evidence="2 5">Belongs to the trans-sulfuration enzymes family.</text>
</comment>
<dbReference type="EMBL" id="SLXT01000001">
    <property type="protein sequence ID" value="TCP68972.1"/>
    <property type="molecule type" value="Genomic_DNA"/>
</dbReference>
<dbReference type="PANTHER" id="PTHR11808:SF90">
    <property type="entry name" value="CYSTATHIONINE GAMMA-SYNTHASE"/>
    <property type="match status" value="1"/>
</dbReference>
<dbReference type="GO" id="GO:0030170">
    <property type="term" value="F:pyridoxal phosphate binding"/>
    <property type="evidence" value="ECO:0007669"/>
    <property type="project" value="InterPro"/>
</dbReference>
<organism evidence="6 7">
    <name type="scientific">Heliophilum fasciatum</name>
    <dbReference type="NCBI Taxonomy" id="35700"/>
    <lineage>
        <taxon>Bacteria</taxon>
        <taxon>Bacillati</taxon>
        <taxon>Bacillota</taxon>
        <taxon>Clostridia</taxon>
        <taxon>Eubacteriales</taxon>
        <taxon>Heliobacteriaceae</taxon>
        <taxon>Heliophilum</taxon>
    </lineage>
</organism>
<dbReference type="InterPro" id="IPR000277">
    <property type="entry name" value="Cys/Met-Metab_PyrdxlP-dep_enz"/>
</dbReference>
<dbReference type="RefSeq" id="WP_131917763.1">
    <property type="nucleotide sequence ID" value="NZ_JAOQNU010000001.1"/>
</dbReference>
<dbReference type="AlphaFoldDB" id="A0A4R2RWX7"/>
<dbReference type="Gene3D" id="3.90.1150.10">
    <property type="entry name" value="Aspartate Aminotransferase, domain 1"/>
    <property type="match status" value="1"/>
</dbReference>
<evidence type="ECO:0000256" key="2">
    <source>
        <dbReference type="ARBA" id="ARBA00009077"/>
    </source>
</evidence>
<accession>A0A4R2RWX7</accession>
<dbReference type="InterPro" id="IPR015422">
    <property type="entry name" value="PyrdxlP-dep_Trfase_small"/>
</dbReference>